<feature type="region of interest" description="Disordered" evidence="5">
    <location>
        <begin position="436"/>
        <end position="457"/>
    </location>
</feature>
<name>A0ABX9LAY7_9ACTN</name>
<dbReference type="Gene3D" id="1.10.1200.10">
    <property type="entry name" value="ACP-like"/>
    <property type="match status" value="1"/>
</dbReference>
<evidence type="ECO:0000256" key="2">
    <source>
        <dbReference type="ARBA" id="ARBA00022553"/>
    </source>
</evidence>
<keyword evidence="2" id="KW-0597">Phosphoprotein</keyword>
<dbReference type="PROSITE" id="PS52019">
    <property type="entry name" value="PKS_MFAS_DH"/>
    <property type="match status" value="1"/>
</dbReference>
<dbReference type="InterPro" id="IPR057326">
    <property type="entry name" value="KR_dom"/>
</dbReference>
<dbReference type="Pfam" id="PF08659">
    <property type="entry name" value="KR"/>
    <property type="match status" value="1"/>
</dbReference>
<dbReference type="InterPro" id="IPR020806">
    <property type="entry name" value="PKS_PP-bd"/>
</dbReference>
<evidence type="ECO:0000313" key="8">
    <source>
        <dbReference type="EMBL" id="RGA00419.1"/>
    </source>
</evidence>
<dbReference type="InterPro" id="IPR001227">
    <property type="entry name" value="Ac_transferase_dom_sf"/>
</dbReference>
<accession>A0ABX9LAY7</accession>
<feature type="region of interest" description="N-terminal hotdog fold" evidence="4">
    <location>
        <begin position="101"/>
        <end position="226"/>
    </location>
</feature>
<feature type="domain" description="PKS/mFAS DH" evidence="7">
    <location>
        <begin position="101"/>
        <end position="382"/>
    </location>
</feature>
<dbReference type="SUPFAM" id="SSF51735">
    <property type="entry name" value="NAD(P)-binding Rossmann-fold domains"/>
    <property type="match status" value="2"/>
</dbReference>
<proteinExistence type="predicted"/>
<reference evidence="8 9" key="1">
    <citation type="submission" date="2018-08" db="EMBL/GenBank/DDBJ databases">
        <title>Microbispora. triticiradicis sp. nov., a novel actinomycete isolated from the root of wheat (Triticum aestivum L.)).</title>
        <authorList>
            <person name="Han C."/>
        </authorList>
    </citation>
    <scope>NUCLEOTIDE SEQUENCE [LARGE SCALE GENOMIC DNA]</scope>
    <source>
        <strain evidence="8 9">NEAU-HRDPA2-9</strain>
    </source>
</reference>
<feature type="active site" description="Proton donor; for dehydratase activity" evidence="4">
    <location>
        <position position="304"/>
    </location>
</feature>
<dbReference type="Gene3D" id="3.30.70.3290">
    <property type="match status" value="1"/>
</dbReference>
<dbReference type="InterPro" id="IPR042104">
    <property type="entry name" value="PKS_dehydratase_sf"/>
</dbReference>
<feature type="domain" description="Carrier" evidence="6">
    <location>
        <begin position="846"/>
        <end position="921"/>
    </location>
</feature>
<gene>
    <name evidence="8" type="ORF">DI270_034935</name>
</gene>
<dbReference type="Proteomes" id="UP000262538">
    <property type="component" value="Unassembled WGS sequence"/>
</dbReference>
<comment type="caution">
    <text evidence="8">The sequence shown here is derived from an EMBL/GenBank/DDBJ whole genome shotgun (WGS) entry which is preliminary data.</text>
</comment>
<keyword evidence="1" id="KW-0596">Phosphopantetheine</keyword>
<dbReference type="PANTHER" id="PTHR43775">
    <property type="entry name" value="FATTY ACID SYNTHASE"/>
    <property type="match status" value="1"/>
</dbReference>
<organism evidence="8 9">
    <name type="scientific">Microbispora triticiradicis</name>
    <dbReference type="NCBI Taxonomy" id="2200763"/>
    <lineage>
        <taxon>Bacteria</taxon>
        <taxon>Bacillati</taxon>
        <taxon>Actinomycetota</taxon>
        <taxon>Actinomycetes</taxon>
        <taxon>Streptosporangiales</taxon>
        <taxon>Streptosporangiaceae</taxon>
        <taxon>Microbispora</taxon>
    </lineage>
</organism>
<evidence type="ECO:0000259" key="7">
    <source>
        <dbReference type="PROSITE" id="PS52019"/>
    </source>
</evidence>
<sequence length="1007" mass="104054">MECGAHPVLGLGLRGVVEEAGVEAGVVGSLRRGDGGFARFVTSAAEAYTHGATVDWTALLGGGGKTIDLPTYAFQRRRFWLDAPARRERDAAGLGLSEPGHPLLDAAAPLPASGGFLFTAKLSLGAHAWPADHAVHDVPLLPGTALVELALHAGRQTGCDLLEELTLQSPLAIPPDGGVRLQVVVDAPDDAGRRGIAVYSLGEDEPDDAGWTTHAVGFLASRPGGEAVSLTRWPPPAPELDVDGLYDRLGDSGFHYGPAFQGLRRVWRQGNETYAEVSLAQDAASGAAAFDMADGYGLHPALFDAALHAMFVGRDGDGAPAPRLPFSWTDVALHRSGATDLRVRIVQRGEEACSLDICDARGVPVASVGSVVARPFSADRLPGTRAPGADCLFRPEWVPVDAPPAAGILFADDLDDVPEQVPAAVAIELSAAAEEAAGGEAADRDSDPVADGDGDTASAARLNTRRVLALAQRWLAEERFADAKLVVVTRGAEGDPGHAAVWGLVRAAQAEHPGRFVLVDVDDSRRGRDDYTAAVAAAVATGEPQLAVRNGRPYALRLTRVREAPAAPSRPLDPEGTVLIVGGSGGLGPVVARHLVAAHGARHLLLLSRRGSAAPGADELAAGLAEAGASVTFAACDASDRGELERVLAGLDHPLTAVIHAAGVVDDGVIESLTPERIDTVFAAKVDAAVNLHELTRDADLSAFILFSSAAGTFGGPGQGNYAAANAFLDALAVRRRAEGLPATSLAWGVWAEAGGMAGRAGEAGGRGRMARSGVLPMSAELGLALFDAAVARDDAVLVPIRLDLGEVSSSLLRGMTRRRTAAAAPVAVESLADRLAAMPAARRHRTLTDLVLGHVATVLGYEPGTAVDPAQSFKNLGFDSLLAVDLRNRLAETTGLRLPATLVFDHPTPADLVAYLRPQLLTDEPDPDGPSAAEALLARLDDLDEALGSPAVTDTERAALVARLKALTARHAAGATGASAVGSAAVDDATDDEMFALIDRAIGAAS</sequence>
<dbReference type="Pfam" id="PF21089">
    <property type="entry name" value="PKS_DH_N"/>
    <property type="match status" value="1"/>
</dbReference>
<dbReference type="InterPro" id="IPR049552">
    <property type="entry name" value="PKS_DH_N"/>
</dbReference>
<evidence type="ECO:0000313" key="9">
    <source>
        <dbReference type="Proteomes" id="UP000262538"/>
    </source>
</evidence>
<dbReference type="SMART" id="SM00823">
    <property type="entry name" value="PKS_PP"/>
    <property type="match status" value="1"/>
</dbReference>
<keyword evidence="9" id="KW-1185">Reference proteome</keyword>
<dbReference type="Pfam" id="PF22953">
    <property type="entry name" value="SpnB_Rossmann"/>
    <property type="match status" value="1"/>
</dbReference>
<feature type="active site" description="Proton acceptor; for dehydratase activity" evidence="4">
    <location>
        <position position="133"/>
    </location>
</feature>
<evidence type="ECO:0000256" key="5">
    <source>
        <dbReference type="SAM" id="MobiDB-lite"/>
    </source>
</evidence>
<dbReference type="SMART" id="SM01294">
    <property type="entry name" value="PKS_PP_betabranch"/>
    <property type="match status" value="1"/>
</dbReference>
<dbReference type="InterPro" id="IPR055123">
    <property type="entry name" value="SpnB-like_Rossmann"/>
</dbReference>
<dbReference type="Gene3D" id="3.10.129.110">
    <property type="entry name" value="Polyketide synthase dehydratase"/>
    <property type="match status" value="1"/>
</dbReference>
<dbReference type="CDD" id="cd08956">
    <property type="entry name" value="KR_3_FAS_SDR_x"/>
    <property type="match status" value="1"/>
</dbReference>
<dbReference type="SMART" id="SM00822">
    <property type="entry name" value="PKS_KR"/>
    <property type="match status" value="1"/>
</dbReference>
<dbReference type="InterPro" id="IPR049900">
    <property type="entry name" value="PKS_mFAS_DH"/>
</dbReference>
<evidence type="ECO:0000256" key="4">
    <source>
        <dbReference type="PROSITE-ProRule" id="PRU01363"/>
    </source>
</evidence>
<dbReference type="InterPro" id="IPR009081">
    <property type="entry name" value="PP-bd_ACP"/>
</dbReference>
<evidence type="ECO:0000256" key="3">
    <source>
        <dbReference type="ARBA" id="ARBA00022679"/>
    </source>
</evidence>
<dbReference type="InterPro" id="IPR036291">
    <property type="entry name" value="NAD(P)-bd_dom_sf"/>
</dbReference>
<dbReference type="InterPro" id="IPR036736">
    <property type="entry name" value="ACP-like_sf"/>
</dbReference>
<dbReference type="InterPro" id="IPR050091">
    <property type="entry name" value="PKS_NRPS_Biosynth_Enz"/>
</dbReference>
<evidence type="ECO:0000259" key="6">
    <source>
        <dbReference type="PROSITE" id="PS50075"/>
    </source>
</evidence>
<dbReference type="PANTHER" id="PTHR43775:SF51">
    <property type="entry name" value="INACTIVE PHENOLPHTHIOCEROL SYNTHESIS POLYKETIDE SYNTHASE TYPE I PKS1-RELATED"/>
    <property type="match status" value="1"/>
</dbReference>
<protein>
    <submittedName>
        <fullName evidence="8">SDR family NAD(P)-dependent oxidoreductase</fullName>
    </submittedName>
</protein>
<dbReference type="Gene3D" id="3.40.366.10">
    <property type="entry name" value="Malonyl-Coenzyme A Acyl Carrier Protein, domain 2"/>
    <property type="match status" value="1"/>
</dbReference>
<dbReference type="EMBL" id="QFZU02000272">
    <property type="protein sequence ID" value="RGA00419.1"/>
    <property type="molecule type" value="Genomic_DNA"/>
</dbReference>
<feature type="region of interest" description="C-terminal hotdog fold" evidence="4">
    <location>
        <begin position="237"/>
        <end position="382"/>
    </location>
</feature>
<evidence type="ECO:0000256" key="1">
    <source>
        <dbReference type="ARBA" id="ARBA00022450"/>
    </source>
</evidence>
<dbReference type="InterPro" id="IPR013968">
    <property type="entry name" value="PKS_KR"/>
</dbReference>
<dbReference type="Pfam" id="PF14765">
    <property type="entry name" value="PS-DH"/>
    <property type="match status" value="1"/>
</dbReference>
<dbReference type="Pfam" id="PF00550">
    <property type="entry name" value="PP-binding"/>
    <property type="match status" value="1"/>
</dbReference>
<dbReference type="PROSITE" id="PS50075">
    <property type="entry name" value="CARRIER"/>
    <property type="match status" value="1"/>
</dbReference>
<keyword evidence="3" id="KW-0808">Transferase</keyword>
<dbReference type="InterPro" id="IPR020807">
    <property type="entry name" value="PKS_DH"/>
</dbReference>
<dbReference type="SMART" id="SM00826">
    <property type="entry name" value="PKS_DH"/>
    <property type="match status" value="1"/>
</dbReference>
<dbReference type="Gene3D" id="3.40.50.720">
    <property type="entry name" value="NAD(P)-binding Rossmann-like Domain"/>
    <property type="match status" value="1"/>
</dbReference>
<dbReference type="SUPFAM" id="SSF47336">
    <property type="entry name" value="ACP-like"/>
    <property type="match status" value="1"/>
</dbReference>
<dbReference type="InterPro" id="IPR049551">
    <property type="entry name" value="PKS_DH_C"/>
</dbReference>